<comment type="caution">
    <text evidence="10">The sequence shown here is derived from an EMBL/GenBank/DDBJ whole genome shotgun (WGS) entry which is preliminary data.</text>
</comment>
<sequence>MRILHTSDWHLGRQFHGQGMLGHQAAFVDHLITTVTERAVDLVVIAGDIYDRALPPVDAVALADDAFARLAATGARVVLTSGNHDSARRLGFNARLADAAGFHLRTDVDRVDVPVLLEDAHGPVAVYGIPYLEPDQVKRAWDLGTRSHQAALTEAMTRIRADLATREPGTRSVVLAHAFVVGGTARTEASDSERDIAVGGVSAVPTSVFEGIDYVALGHLHGRHTLTDSIRYSGSPLAYSFSEAAHRKGCWLIDLEAAGLSAEFVDAPVPRRLVRLSGAIDDLLSHPRYAEAEDAWLQVTLTDPVRPARAMARLQARFPHLVALGFALQATDGLSTARPVEGRSDHDIALAFVADVRGEPASAVESDLLRDACEACAADPDADTQVGA</sequence>
<organism evidence="10 11">
    <name type="scientific">Nocardioides marmorisolisilvae</name>
    <dbReference type="NCBI Taxonomy" id="1542737"/>
    <lineage>
        <taxon>Bacteria</taxon>
        <taxon>Bacillati</taxon>
        <taxon>Actinomycetota</taxon>
        <taxon>Actinomycetes</taxon>
        <taxon>Propionibacteriales</taxon>
        <taxon>Nocardioidaceae</taxon>
        <taxon>Nocardioides</taxon>
    </lineage>
</organism>
<reference evidence="10 11" key="1">
    <citation type="submission" date="2018-11" db="EMBL/GenBank/DDBJ databases">
        <authorList>
            <person name="Li F."/>
        </authorList>
    </citation>
    <scope>NUCLEOTIDE SEQUENCE [LARGE SCALE GENOMIC DNA]</scope>
    <source>
        <strain evidence="10 11">KIS18-7</strain>
    </source>
</reference>
<dbReference type="InterPro" id="IPR004843">
    <property type="entry name" value="Calcineurin-like_PHP"/>
</dbReference>
<dbReference type="PANTHER" id="PTHR30337:SF0">
    <property type="entry name" value="NUCLEASE SBCCD SUBUNIT D"/>
    <property type="match status" value="1"/>
</dbReference>
<dbReference type="SUPFAM" id="SSF56300">
    <property type="entry name" value="Metallo-dependent phosphatases"/>
    <property type="match status" value="1"/>
</dbReference>
<evidence type="ECO:0000256" key="7">
    <source>
        <dbReference type="RuleBase" id="RU363069"/>
    </source>
</evidence>
<dbReference type="AlphaFoldDB" id="A0A3N0DUU4"/>
<dbReference type="Gene3D" id="3.60.21.10">
    <property type="match status" value="1"/>
</dbReference>
<keyword evidence="7" id="KW-0235">DNA replication</keyword>
<dbReference type="InterPro" id="IPR041796">
    <property type="entry name" value="Mre11_N"/>
</dbReference>
<dbReference type="Pfam" id="PF00149">
    <property type="entry name" value="Metallophos"/>
    <property type="match status" value="1"/>
</dbReference>
<keyword evidence="6 7" id="KW-0269">Exonuclease</keyword>
<dbReference type="OrthoDB" id="9773856at2"/>
<protein>
    <recommendedName>
        <fullName evidence="3 7">Nuclease SbcCD subunit D</fullName>
    </recommendedName>
</protein>
<evidence type="ECO:0000259" key="9">
    <source>
        <dbReference type="Pfam" id="PF12320"/>
    </source>
</evidence>
<name>A0A3N0DUU4_9ACTN</name>
<evidence type="ECO:0000313" key="11">
    <source>
        <dbReference type="Proteomes" id="UP000277094"/>
    </source>
</evidence>
<comment type="function">
    <text evidence="7">SbcCD cleaves DNA hairpin structures. These structures can inhibit DNA replication and are intermediates in certain DNA recombination reactions. The complex acts as a 3'-&gt;5' double strand exonuclease that can open hairpins. It also has a 5' single-strand endonuclease activity.</text>
</comment>
<dbReference type="CDD" id="cd00840">
    <property type="entry name" value="MPP_Mre11_N"/>
    <property type="match status" value="1"/>
</dbReference>
<evidence type="ECO:0000256" key="1">
    <source>
        <dbReference type="ARBA" id="ARBA00010555"/>
    </source>
</evidence>
<dbReference type="GO" id="GO:0006310">
    <property type="term" value="P:DNA recombination"/>
    <property type="evidence" value="ECO:0007669"/>
    <property type="project" value="UniProtKB-KW"/>
</dbReference>
<evidence type="ECO:0000256" key="2">
    <source>
        <dbReference type="ARBA" id="ARBA00011322"/>
    </source>
</evidence>
<evidence type="ECO:0000259" key="8">
    <source>
        <dbReference type="Pfam" id="PF00149"/>
    </source>
</evidence>
<feature type="domain" description="Calcineurin-like phosphoesterase" evidence="8">
    <location>
        <begin position="1"/>
        <end position="222"/>
    </location>
</feature>
<proteinExistence type="inferred from homology"/>
<evidence type="ECO:0000256" key="3">
    <source>
        <dbReference type="ARBA" id="ARBA00013365"/>
    </source>
</evidence>
<keyword evidence="5 7" id="KW-0378">Hydrolase</keyword>
<comment type="subunit">
    <text evidence="2 7">Heterodimer of SbcC and SbcD.</text>
</comment>
<dbReference type="GO" id="GO:0006260">
    <property type="term" value="P:DNA replication"/>
    <property type="evidence" value="ECO:0007669"/>
    <property type="project" value="UniProtKB-KW"/>
</dbReference>
<evidence type="ECO:0000256" key="4">
    <source>
        <dbReference type="ARBA" id="ARBA00022722"/>
    </source>
</evidence>
<dbReference type="RefSeq" id="WP_123233813.1">
    <property type="nucleotide sequence ID" value="NZ_RJSG01000002.1"/>
</dbReference>
<keyword evidence="11" id="KW-1185">Reference proteome</keyword>
<dbReference type="Proteomes" id="UP000277094">
    <property type="component" value="Unassembled WGS sequence"/>
</dbReference>
<dbReference type="InterPro" id="IPR029052">
    <property type="entry name" value="Metallo-depent_PP-like"/>
</dbReference>
<dbReference type="InterPro" id="IPR004593">
    <property type="entry name" value="SbcD"/>
</dbReference>
<dbReference type="PANTHER" id="PTHR30337">
    <property type="entry name" value="COMPONENT OF ATP-DEPENDENT DSDNA EXONUCLEASE"/>
    <property type="match status" value="1"/>
</dbReference>
<dbReference type="InterPro" id="IPR050535">
    <property type="entry name" value="DNA_Repair-Maintenance_Comp"/>
</dbReference>
<dbReference type="EMBL" id="RJSG01000002">
    <property type="protein sequence ID" value="RNL79311.1"/>
    <property type="molecule type" value="Genomic_DNA"/>
</dbReference>
<evidence type="ECO:0000256" key="6">
    <source>
        <dbReference type="ARBA" id="ARBA00022839"/>
    </source>
</evidence>
<keyword evidence="4 7" id="KW-0540">Nuclease</keyword>
<accession>A0A3N0DUU4</accession>
<dbReference type="InterPro" id="IPR026843">
    <property type="entry name" value="SbcD_C"/>
</dbReference>
<keyword evidence="7" id="KW-0233">DNA recombination</keyword>
<gene>
    <name evidence="7" type="primary">sbcD</name>
    <name evidence="10" type="ORF">EFL95_09945</name>
</gene>
<feature type="domain" description="Nuclease SbcCD subunit D C-terminal" evidence="9">
    <location>
        <begin position="270"/>
        <end position="324"/>
    </location>
</feature>
<evidence type="ECO:0000313" key="10">
    <source>
        <dbReference type="EMBL" id="RNL79311.1"/>
    </source>
</evidence>
<evidence type="ECO:0000256" key="5">
    <source>
        <dbReference type="ARBA" id="ARBA00022801"/>
    </source>
</evidence>
<comment type="similarity">
    <text evidence="1 7">Belongs to the SbcD family.</text>
</comment>
<keyword evidence="7" id="KW-0255">Endonuclease</keyword>
<dbReference type="GO" id="GO:0004519">
    <property type="term" value="F:endonuclease activity"/>
    <property type="evidence" value="ECO:0007669"/>
    <property type="project" value="UniProtKB-KW"/>
</dbReference>
<dbReference type="NCBIfam" id="TIGR00619">
    <property type="entry name" value="sbcd"/>
    <property type="match status" value="1"/>
</dbReference>
<dbReference type="Pfam" id="PF12320">
    <property type="entry name" value="SbcD_C"/>
    <property type="match status" value="1"/>
</dbReference>
<dbReference type="GO" id="GO:0008408">
    <property type="term" value="F:3'-5' exonuclease activity"/>
    <property type="evidence" value="ECO:0007669"/>
    <property type="project" value="InterPro"/>
</dbReference>